<dbReference type="SUPFAM" id="SSF50965">
    <property type="entry name" value="Galactose oxidase, central domain"/>
    <property type="match status" value="1"/>
</dbReference>
<dbReference type="Gene3D" id="2.130.10.80">
    <property type="entry name" value="Galactose oxidase/kelch, beta-propeller"/>
    <property type="match status" value="1"/>
</dbReference>
<protein>
    <recommendedName>
        <fullName evidence="7">Glyoxal oxidase</fullName>
    </recommendedName>
</protein>
<dbReference type="InterPro" id="IPR011043">
    <property type="entry name" value="Gal_Oxase/kelch_b-propeller"/>
</dbReference>
<dbReference type="Pfam" id="PF07250">
    <property type="entry name" value="Glyoxal_oxid_N"/>
    <property type="match status" value="1"/>
</dbReference>
<dbReference type="SUPFAM" id="SSF81296">
    <property type="entry name" value="E set domains"/>
    <property type="match status" value="1"/>
</dbReference>
<dbReference type="Pfam" id="PF09118">
    <property type="entry name" value="GO-like_E_set"/>
    <property type="match status" value="1"/>
</dbReference>
<feature type="compositionally biased region" description="Pro residues" evidence="2">
    <location>
        <begin position="40"/>
        <end position="59"/>
    </location>
</feature>
<evidence type="ECO:0000259" key="4">
    <source>
        <dbReference type="Pfam" id="PF09118"/>
    </source>
</evidence>
<gene>
    <name evidence="5" type="ORF">CSSPJE1EN2_LOCUS25647</name>
</gene>
<accession>A0ABP0ZYL7</accession>
<sequence>MFYNENNFLKKLYFCLIRCRSPPALPCPVLPRPCPPQPVLAPPAGAPPPRASPGSPFPHPPKHSIGNGSQWDYARENGGVSAMHTVLLHTNKLIIFDRTDYGPSQIRLPDGICRDDPNDLALKVDCWAHSVELDLATNTVRPLEILTDTWCSSGAVTSDGTLTQTGGWNDGGRNVRRIGDGPTDNWVEFQNQLAVNRWYASDQLLPDQVIIVVGGRAEFSYEFVPRRNGQGAINLPFLAATNEADAENNLYPFTHLLPDENLFIFANRDSILLNWKTGEVVRTYPTIPDGPRNYPSSGSSVMLPLSAANGFTEAEIMICGGAPDGAFQATNFATALQTCGRMVVTAAAPNWEMSLMPMPRVMGDMLILPTGEVLIINGAQQGTAGWGDAKVPVLTPVLYNPTTLRFQVMRPTTIPRLYHSSAVVLPSGEIFVGGSNPNEGYVFSGVPFPTELRYEKYRPYYLNAAYDLRRPTIVGSPTEVLYGAAFQVTFTLAQAPSGVLFRLYFPSFTTHTFSQNQRSLILKAGAVVRVGKLYAATVYGPPNAVIAPAGYYLFTIVNFGTPSASVWIHIG</sequence>
<keyword evidence="1" id="KW-0732">Signal</keyword>
<dbReference type="InterPro" id="IPR037293">
    <property type="entry name" value="Gal_Oxidase_central_sf"/>
</dbReference>
<keyword evidence="6" id="KW-1185">Reference proteome</keyword>
<feature type="region of interest" description="Disordered" evidence="2">
    <location>
        <begin position="40"/>
        <end position="68"/>
    </location>
</feature>
<reference evidence="5" key="1">
    <citation type="submission" date="2024-03" db="EMBL/GenBank/DDBJ databases">
        <authorList>
            <consortium name="ELIXIR-Norway"/>
            <consortium name="Elixir Norway"/>
        </authorList>
    </citation>
    <scope>NUCLEOTIDE SEQUENCE</scope>
</reference>
<dbReference type="InterPro" id="IPR009880">
    <property type="entry name" value="Glyoxal_oxidase_N"/>
</dbReference>
<dbReference type="PANTHER" id="PTHR32208:SF71">
    <property type="entry name" value="GLYOXAL OXIDASE-RELATED PROTEIN"/>
    <property type="match status" value="1"/>
</dbReference>
<organism evidence="5 6">
    <name type="scientific">Sphagnum jensenii</name>
    <dbReference type="NCBI Taxonomy" id="128206"/>
    <lineage>
        <taxon>Eukaryota</taxon>
        <taxon>Viridiplantae</taxon>
        <taxon>Streptophyta</taxon>
        <taxon>Embryophyta</taxon>
        <taxon>Bryophyta</taxon>
        <taxon>Sphagnophytina</taxon>
        <taxon>Sphagnopsida</taxon>
        <taxon>Sphagnales</taxon>
        <taxon>Sphagnaceae</taxon>
        <taxon>Sphagnum</taxon>
    </lineage>
</organism>
<dbReference type="Proteomes" id="UP001497522">
    <property type="component" value="Unassembled WGS sequence"/>
</dbReference>
<feature type="domain" description="Galactose oxidase-like Early set" evidence="4">
    <location>
        <begin position="470"/>
        <end position="570"/>
    </location>
</feature>
<comment type="caution">
    <text evidence="5">The sequence shown here is derived from an EMBL/GenBank/DDBJ whole genome shotgun (WGS) entry which is preliminary data.</text>
</comment>
<dbReference type="EMBL" id="CAXHBF010000265">
    <property type="protein sequence ID" value="CAK9855715.1"/>
    <property type="molecule type" value="Genomic_DNA"/>
</dbReference>
<feature type="domain" description="Glyoxal oxidase N-terminal" evidence="3">
    <location>
        <begin position="83"/>
        <end position="461"/>
    </location>
</feature>
<evidence type="ECO:0000256" key="1">
    <source>
        <dbReference type="ARBA" id="ARBA00022729"/>
    </source>
</evidence>
<dbReference type="InterPro" id="IPR013783">
    <property type="entry name" value="Ig-like_fold"/>
</dbReference>
<evidence type="ECO:0000313" key="6">
    <source>
        <dbReference type="Proteomes" id="UP001497522"/>
    </source>
</evidence>
<evidence type="ECO:0000256" key="2">
    <source>
        <dbReference type="SAM" id="MobiDB-lite"/>
    </source>
</evidence>
<dbReference type="PANTHER" id="PTHR32208">
    <property type="entry name" value="SECRETED PROTEIN-RELATED"/>
    <property type="match status" value="1"/>
</dbReference>
<name>A0ABP0ZYL7_9BRYO</name>
<evidence type="ECO:0000259" key="3">
    <source>
        <dbReference type="Pfam" id="PF07250"/>
    </source>
</evidence>
<dbReference type="InterPro" id="IPR014756">
    <property type="entry name" value="Ig_E-set"/>
</dbReference>
<dbReference type="InterPro" id="IPR015202">
    <property type="entry name" value="GO-like_E_set"/>
</dbReference>
<evidence type="ECO:0008006" key="7">
    <source>
        <dbReference type="Google" id="ProtNLM"/>
    </source>
</evidence>
<evidence type="ECO:0000313" key="5">
    <source>
        <dbReference type="EMBL" id="CAK9855715.1"/>
    </source>
</evidence>
<dbReference type="Gene3D" id="2.60.40.10">
    <property type="entry name" value="Immunoglobulins"/>
    <property type="match status" value="1"/>
</dbReference>
<proteinExistence type="predicted"/>
<dbReference type="CDD" id="cd02851">
    <property type="entry name" value="E_set_GO_C"/>
    <property type="match status" value="1"/>
</dbReference>